<evidence type="ECO:0000256" key="1">
    <source>
        <dbReference type="ARBA" id="ARBA00022884"/>
    </source>
</evidence>
<dbReference type="PANTHER" id="PTHR13389">
    <property type="entry name" value="PUMILIO HOMOLOG 3"/>
    <property type="match status" value="1"/>
</dbReference>
<dbReference type="GO" id="GO:0006417">
    <property type="term" value="P:regulation of translation"/>
    <property type="evidence" value="ECO:0007669"/>
    <property type="project" value="TreeGrafter"/>
</dbReference>
<dbReference type="InterPro" id="IPR040059">
    <property type="entry name" value="PUM3"/>
</dbReference>
<dbReference type="Pfam" id="PF08144">
    <property type="entry name" value="CPL"/>
    <property type="match status" value="1"/>
</dbReference>
<sequence>MRSFKGHVRKLLRHAEASAIVEYAYNDKAILEQRNMLTEELYGNTFQLYKLHIAEHPAGHLVLKWLIEQDKKMKERGREGCFAKTLIERVGVKNLKSWASVNRGAIILSSLLQSSDQEVANKVKAGLKSLIPALEKRKNTSKGIEMLLEKLTA</sequence>
<comment type="caution">
    <text evidence="3">The sequence shown here is derived from an EMBL/GenBank/DDBJ whole genome shotgun (WGS) entry which is preliminary data.</text>
</comment>
<dbReference type="AlphaFoldDB" id="A0A212C5H9"/>
<dbReference type="GO" id="GO:0005730">
    <property type="term" value="C:nucleolus"/>
    <property type="evidence" value="ECO:0007669"/>
    <property type="project" value="TreeGrafter"/>
</dbReference>
<dbReference type="Gene3D" id="1.25.10.10">
    <property type="entry name" value="Leucine-rich Repeat Variant"/>
    <property type="match status" value="1"/>
</dbReference>
<dbReference type="PANTHER" id="PTHR13389:SF0">
    <property type="entry name" value="PUMILIO HOMOLOG 3"/>
    <property type="match status" value="1"/>
</dbReference>
<name>A0A212C5H9_CEREH</name>
<dbReference type="GO" id="GO:0003729">
    <property type="term" value="F:mRNA binding"/>
    <property type="evidence" value="ECO:0007669"/>
    <property type="project" value="TreeGrafter"/>
</dbReference>
<protein>
    <submittedName>
        <fullName evidence="3">PUM3</fullName>
    </submittedName>
</protein>
<reference evidence="3 4" key="1">
    <citation type="journal article" date="2018" name="Mol. Genet. Genomics">
        <title>The red deer Cervus elaphus genome CerEla1.0: sequencing, annotating, genes, and chromosomes.</title>
        <authorList>
            <person name="Bana N.A."/>
            <person name="Nyiri A."/>
            <person name="Nagy J."/>
            <person name="Frank K."/>
            <person name="Nagy T."/>
            <person name="Steger V."/>
            <person name="Schiller M."/>
            <person name="Lakatos P."/>
            <person name="Sugar L."/>
            <person name="Horn P."/>
            <person name="Barta E."/>
            <person name="Orosz L."/>
        </authorList>
    </citation>
    <scope>NUCLEOTIDE SEQUENCE [LARGE SCALE GENOMIC DNA]</scope>
    <source>
        <strain evidence="3">Hungarian</strain>
    </source>
</reference>
<dbReference type="SUPFAM" id="SSF48371">
    <property type="entry name" value="ARM repeat"/>
    <property type="match status" value="1"/>
</dbReference>
<evidence type="ECO:0000259" key="2">
    <source>
        <dbReference type="Pfam" id="PF08144"/>
    </source>
</evidence>
<organism evidence="3 4">
    <name type="scientific">Cervus elaphus hippelaphus</name>
    <name type="common">European red deer</name>
    <dbReference type="NCBI Taxonomy" id="46360"/>
    <lineage>
        <taxon>Eukaryota</taxon>
        <taxon>Metazoa</taxon>
        <taxon>Chordata</taxon>
        <taxon>Craniata</taxon>
        <taxon>Vertebrata</taxon>
        <taxon>Euteleostomi</taxon>
        <taxon>Mammalia</taxon>
        <taxon>Eutheria</taxon>
        <taxon>Laurasiatheria</taxon>
        <taxon>Artiodactyla</taxon>
        <taxon>Ruminantia</taxon>
        <taxon>Pecora</taxon>
        <taxon>Cervidae</taxon>
        <taxon>Cervinae</taxon>
        <taxon>Cervus</taxon>
    </lineage>
</organism>
<dbReference type="EMBL" id="MKHE01000029">
    <property type="protein sequence ID" value="OWK01246.1"/>
    <property type="molecule type" value="Genomic_DNA"/>
</dbReference>
<keyword evidence="4" id="KW-1185">Reference proteome</keyword>
<evidence type="ECO:0000313" key="4">
    <source>
        <dbReference type="Proteomes" id="UP000242450"/>
    </source>
</evidence>
<dbReference type="InterPro" id="IPR011989">
    <property type="entry name" value="ARM-like"/>
</dbReference>
<keyword evidence="1" id="KW-0694">RNA-binding</keyword>
<dbReference type="OrthoDB" id="497380at2759"/>
<dbReference type="InterPro" id="IPR012959">
    <property type="entry name" value="CPL_dom"/>
</dbReference>
<dbReference type="InterPro" id="IPR016024">
    <property type="entry name" value="ARM-type_fold"/>
</dbReference>
<accession>A0A212C5H9</accession>
<evidence type="ECO:0000313" key="3">
    <source>
        <dbReference type="EMBL" id="OWK01246.1"/>
    </source>
</evidence>
<proteinExistence type="predicted"/>
<dbReference type="Proteomes" id="UP000242450">
    <property type="component" value="Chromosome 29"/>
</dbReference>
<gene>
    <name evidence="3" type="ORF">Celaphus_00018337</name>
</gene>
<feature type="domain" description="CPL" evidence="2">
    <location>
        <begin position="37"/>
        <end position="77"/>
    </location>
</feature>